<reference evidence="3" key="1">
    <citation type="submission" date="2015-04" db="UniProtKB">
        <authorList>
            <consortium name="EnsemblPlants"/>
        </authorList>
    </citation>
    <scope>IDENTIFICATION</scope>
</reference>
<sequence>MDAMRLAKEMILHGCSLDVVSYNGLIKAMCKDVNVDRTLCFLKKWQKMERRVHYALELSKQMLNQGLTPDIVIPWQLYVQWMIGTIMQFLPDIVKLYLHTEGDC</sequence>
<dbReference type="Gene3D" id="1.25.40.10">
    <property type="entry name" value="Tetratricopeptide repeat domain"/>
    <property type="match status" value="1"/>
</dbReference>
<accession>A0A0E0M6Z7</accession>
<dbReference type="STRING" id="4537.A0A0E0M6Z7"/>
<evidence type="ECO:0000256" key="2">
    <source>
        <dbReference type="ARBA" id="ARBA00022946"/>
    </source>
</evidence>
<keyword evidence="4" id="KW-1185">Reference proteome</keyword>
<dbReference type="InterPro" id="IPR011990">
    <property type="entry name" value="TPR-like_helical_dom_sf"/>
</dbReference>
<dbReference type="Gramene" id="OPUNC10G06670.1">
    <property type="protein sequence ID" value="OPUNC10G06670.1"/>
    <property type="gene ID" value="OPUNC10G06670"/>
</dbReference>
<name>A0A0E0M6Z7_ORYPU</name>
<protein>
    <recommendedName>
        <fullName evidence="5">Pentacotripeptide-repeat region of PRORP domain-containing protein</fullName>
    </recommendedName>
</protein>
<dbReference type="HOGENOM" id="CLU_2254509_0_0_1"/>
<evidence type="ECO:0000256" key="1">
    <source>
        <dbReference type="ARBA" id="ARBA00022737"/>
    </source>
</evidence>
<reference evidence="3" key="2">
    <citation type="submission" date="2018-05" db="EMBL/GenBank/DDBJ databases">
        <title>OpunRS2 (Oryza punctata Reference Sequence Version 2).</title>
        <authorList>
            <person name="Zhang J."/>
            <person name="Kudrna D."/>
            <person name="Lee S."/>
            <person name="Talag J."/>
            <person name="Welchert J."/>
            <person name="Wing R.A."/>
        </authorList>
    </citation>
    <scope>NUCLEOTIDE SEQUENCE [LARGE SCALE GENOMIC DNA]</scope>
</reference>
<dbReference type="Proteomes" id="UP000026962">
    <property type="component" value="Chromosome 10"/>
</dbReference>
<keyword evidence="1" id="KW-0677">Repeat</keyword>
<evidence type="ECO:0000313" key="3">
    <source>
        <dbReference type="EnsemblPlants" id="OPUNC10G06670.1"/>
    </source>
</evidence>
<dbReference type="InterPro" id="IPR002885">
    <property type="entry name" value="PPR_rpt"/>
</dbReference>
<proteinExistence type="predicted"/>
<dbReference type="AlphaFoldDB" id="A0A0E0M6Z7"/>
<organism evidence="3">
    <name type="scientific">Oryza punctata</name>
    <name type="common">Red rice</name>
    <dbReference type="NCBI Taxonomy" id="4537"/>
    <lineage>
        <taxon>Eukaryota</taxon>
        <taxon>Viridiplantae</taxon>
        <taxon>Streptophyta</taxon>
        <taxon>Embryophyta</taxon>
        <taxon>Tracheophyta</taxon>
        <taxon>Spermatophyta</taxon>
        <taxon>Magnoliopsida</taxon>
        <taxon>Liliopsida</taxon>
        <taxon>Poales</taxon>
        <taxon>Poaceae</taxon>
        <taxon>BOP clade</taxon>
        <taxon>Oryzoideae</taxon>
        <taxon>Oryzeae</taxon>
        <taxon>Oryzinae</taxon>
        <taxon>Oryza</taxon>
    </lineage>
</organism>
<evidence type="ECO:0000313" key="4">
    <source>
        <dbReference type="Proteomes" id="UP000026962"/>
    </source>
</evidence>
<keyword evidence="2" id="KW-0809">Transit peptide</keyword>
<dbReference type="Pfam" id="PF12854">
    <property type="entry name" value="PPR_1"/>
    <property type="match status" value="1"/>
</dbReference>
<evidence type="ECO:0008006" key="5">
    <source>
        <dbReference type="Google" id="ProtNLM"/>
    </source>
</evidence>
<dbReference type="EnsemblPlants" id="OPUNC10G06670.1">
    <property type="protein sequence ID" value="OPUNC10G06670.1"/>
    <property type="gene ID" value="OPUNC10G06670"/>
</dbReference>